<gene>
    <name evidence="1" type="ORF">AMTR_s00020p00178140</name>
</gene>
<dbReference type="AlphaFoldDB" id="W1PVY6"/>
<dbReference type="EMBL" id="KI392664">
    <property type="protein sequence ID" value="ERN11881.1"/>
    <property type="molecule type" value="Genomic_DNA"/>
</dbReference>
<organism evidence="1 2">
    <name type="scientific">Amborella trichopoda</name>
    <dbReference type="NCBI Taxonomy" id="13333"/>
    <lineage>
        <taxon>Eukaryota</taxon>
        <taxon>Viridiplantae</taxon>
        <taxon>Streptophyta</taxon>
        <taxon>Embryophyta</taxon>
        <taxon>Tracheophyta</taxon>
        <taxon>Spermatophyta</taxon>
        <taxon>Magnoliopsida</taxon>
        <taxon>Amborellales</taxon>
        <taxon>Amborellaceae</taxon>
        <taxon>Amborella</taxon>
    </lineage>
</organism>
<keyword evidence="2" id="KW-1185">Reference proteome</keyword>
<protein>
    <submittedName>
        <fullName evidence="1">Uncharacterized protein</fullName>
    </submittedName>
</protein>
<dbReference type="HOGENOM" id="CLU_2187460_0_0_1"/>
<dbReference type="Gramene" id="ERN11881">
    <property type="protein sequence ID" value="ERN11881"/>
    <property type="gene ID" value="AMTR_s00020p00178140"/>
</dbReference>
<proteinExistence type="predicted"/>
<reference evidence="2" key="1">
    <citation type="journal article" date="2013" name="Science">
        <title>The Amborella genome and the evolution of flowering plants.</title>
        <authorList>
            <consortium name="Amborella Genome Project"/>
        </authorList>
    </citation>
    <scope>NUCLEOTIDE SEQUENCE [LARGE SCALE GENOMIC DNA]</scope>
</reference>
<accession>W1PVY6</accession>
<sequence length="109" mass="12406">MMFMQQPGCKFKQYSKRSKGRRQTPYSGPPSICNYQSGKCNGYSVTLCSLELEFFSLSRVIASMLSNGLGRRHLPLFEEVFDISETQEVSVQHVLLRVRGAEEAYALEM</sequence>
<name>W1PVY6_AMBTC</name>
<evidence type="ECO:0000313" key="2">
    <source>
        <dbReference type="Proteomes" id="UP000017836"/>
    </source>
</evidence>
<evidence type="ECO:0000313" key="1">
    <source>
        <dbReference type="EMBL" id="ERN11881.1"/>
    </source>
</evidence>
<dbReference type="Proteomes" id="UP000017836">
    <property type="component" value="Unassembled WGS sequence"/>
</dbReference>